<feature type="compositionally biased region" description="Gly residues" evidence="8">
    <location>
        <begin position="43"/>
        <end position="53"/>
    </location>
</feature>
<dbReference type="EMBL" id="FQWV01000005">
    <property type="protein sequence ID" value="SHH28214.1"/>
    <property type="molecule type" value="Genomic_DNA"/>
</dbReference>
<evidence type="ECO:0000256" key="1">
    <source>
        <dbReference type="ARBA" id="ARBA00004651"/>
    </source>
</evidence>
<protein>
    <submittedName>
        <fullName evidence="10">Carbohydrate ABC transporter membrane protein 1, CUT1 family</fullName>
    </submittedName>
</protein>
<evidence type="ECO:0000313" key="11">
    <source>
        <dbReference type="Proteomes" id="UP000184357"/>
    </source>
</evidence>
<feature type="transmembrane region" description="Helical" evidence="7">
    <location>
        <begin position="228"/>
        <end position="253"/>
    </location>
</feature>
<evidence type="ECO:0000256" key="5">
    <source>
        <dbReference type="ARBA" id="ARBA00022989"/>
    </source>
</evidence>
<feature type="transmembrane region" description="Helical" evidence="7">
    <location>
        <begin position="87"/>
        <end position="108"/>
    </location>
</feature>
<evidence type="ECO:0000256" key="4">
    <source>
        <dbReference type="ARBA" id="ARBA00022692"/>
    </source>
</evidence>
<dbReference type="AlphaFoldDB" id="A0A1M5RPL9"/>
<dbReference type="InterPro" id="IPR000515">
    <property type="entry name" value="MetI-like"/>
</dbReference>
<keyword evidence="5 7" id="KW-1133">Transmembrane helix</keyword>
<feature type="compositionally biased region" description="Low complexity" evidence="8">
    <location>
        <begin position="32"/>
        <end position="42"/>
    </location>
</feature>
<proteinExistence type="inferred from homology"/>
<gene>
    <name evidence="10" type="ORF">SAMN05443636_2272</name>
</gene>
<evidence type="ECO:0000259" key="9">
    <source>
        <dbReference type="PROSITE" id="PS50928"/>
    </source>
</evidence>
<feature type="transmembrane region" description="Helical" evidence="7">
    <location>
        <begin position="147"/>
        <end position="168"/>
    </location>
</feature>
<organism evidence="10 11">
    <name type="scientific">Halobaculum gomorrense</name>
    <dbReference type="NCBI Taxonomy" id="43928"/>
    <lineage>
        <taxon>Archaea</taxon>
        <taxon>Methanobacteriati</taxon>
        <taxon>Methanobacteriota</taxon>
        <taxon>Stenosarchaea group</taxon>
        <taxon>Halobacteria</taxon>
        <taxon>Halobacteriales</taxon>
        <taxon>Haloferacaceae</taxon>
        <taxon>Halobaculum</taxon>
    </lineage>
</organism>
<dbReference type="Pfam" id="PF00528">
    <property type="entry name" value="BPD_transp_1"/>
    <property type="match status" value="1"/>
</dbReference>
<dbReference type="InterPro" id="IPR035906">
    <property type="entry name" value="MetI-like_sf"/>
</dbReference>
<keyword evidence="2 7" id="KW-0813">Transport</keyword>
<feature type="transmembrane region" description="Helical" evidence="7">
    <location>
        <begin position="274"/>
        <end position="299"/>
    </location>
</feature>
<dbReference type="PANTHER" id="PTHR30193">
    <property type="entry name" value="ABC TRANSPORTER PERMEASE PROTEIN"/>
    <property type="match status" value="1"/>
</dbReference>
<evidence type="ECO:0000256" key="3">
    <source>
        <dbReference type="ARBA" id="ARBA00022475"/>
    </source>
</evidence>
<comment type="similarity">
    <text evidence="7">Belongs to the binding-protein-dependent transport system permease family.</text>
</comment>
<evidence type="ECO:0000256" key="6">
    <source>
        <dbReference type="ARBA" id="ARBA00023136"/>
    </source>
</evidence>
<feature type="transmembrane region" description="Helical" evidence="7">
    <location>
        <begin position="335"/>
        <end position="358"/>
    </location>
</feature>
<feature type="domain" description="ABC transmembrane type-1" evidence="9">
    <location>
        <begin position="143"/>
        <end position="358"/>
    </location>
</feature>
<dbReference type="GO" id="GO:0055085">
    <property type="term" value="P:transmembrane transport"/>
    <property type="evidence" value="ECO:0007669"/>
    <property type="project" value="InterPro"/>
</dbReference>
<dbReference type="SUPFAM" id="SSF161098">
    <property type="entry name" value="MetI-like"/>
    <property type="match status" value="1"/>
</dbReference>
<dbReference type="GO" id="GO:0005886">
    <property type="term" value="C:plasma membrane"/>
    <property type="evidence" value="ECO:0007669"/>
    <property type="project" value="UniProtKB-SubCell"/>
</dbReference>
<dbReference type="PROSITE" id="PS50928">
    <property type="entry name" value="ABC_TM1"/>
    <property type="match status" value="1"/>
</dbReference>
<dbReference type="Proteomes" id="UP000184357">
    <property type="component" value="Unassembled WGS sequence"/>
</dbReference>
<feature type="transmembrane region" description="Helical" evidence="7">
    <location>
        <begin position="180"/>
        <end position="200"/>
    </location>
</feature>
<feature type="region of interest" description="Disordered" evidence="8">
    <location>
        <begin position="1"/>
        <end position="61"/>
    </location>
</feature>
<dbReference type="InterPro" id="IPR051393">
    <property type="entry name" value="ABC_transporter_permease"/>
</dbReference>
<evidence type="ECO:0000256" key="8">
    <source>
        <dbReference type="SAM" id="MobiDB-lite"/>
    </source>
</evidence>
<dbReference type="Gene3D" id="1.10.3720.10">
    <property type="entry name" value="MetI-like"/>
    <property type="match status" value="1"/>
</dbReference>
<evidence type="ECO:0000256" key="2">
    <source>
        <dbReference type="ARBA" id="ARBA00022448"/>
    </source>
</evidence>
<name>A0A1M5RPL9_9EURY</name>
<reference evidence="10 11" key="1">
    <citation type="submission" date="2016-11" db="EMBL/GenBank/DDBJ databases">
        <authorList>
            <person name="Jaros S."/>
            <person name="Januszkiewicz K."/>
            <person name="Wedrychowicz H."/>
        </authorList>
    </citation>
    <scope>NUCLEOTIDE SEQUENCE [LARGE SCALE GENOMIC DNA]</scope>
    <source>
        <strain evidence="10 11">DSM 9297</strain>
    </source>
</reference>
<keyword evidence="11" id="KW-1185">Reference proteome</keyword>
<dbReference type="STRING" id="43928.SAMN05443636_2272"/>
<feature type="compositionally biased region" description="Basic and acidic residues" evidence="8">
    <location>
        <begin position="19"/>
        <end position="31"/>
    </location>
</feature>
<dbReference type="PANTHER" id="PTHR30193:SF42">
    <property type="entry name" value="ABC TRANSPORTER PERMEASE PROTEIN"/>
    <property type="match status" value="1"/>
</dbReference>
<dbReference type="OrthoDB" id="45815at2157"/>
<keyword evidence="6 7" id="KW-0472">Membrane</keyword>
<evidence type="ECO:0000256" key="7">
    <source>
        <dbReference type="RuleBase" id="RU363032"/>
    </source>
</evidence>
<accession>A0A1M5RPL9</accession>
<keyword evidence="4 7" id="KW-0812">Transmembrane</keyword>
<sequence>MRRFFDRLTQARSGRSSHRSSEDDADARDAMADGQRPATDGGVPTGAGTGDGTGSDATPTDEAGALGRGLARLDDRFGEDFVESSPFWLPPFLLMGFFVYGAIAWNVLISLTDYEGFGNADYSQLDFEMYARAFGDPTVVQAAINTFVLLIAFTGICLVLGMLIAILVDRNVRFDNTLRTIYLLPMSLSFVVTAQFWLWMYDYNNGIVNQLLGVVNLGPYNFIGNPRLVLGAVVFALVWQFSGYAMVVYLAALRAIPSEHFEAAKVDGASIPRMYWRVIVPQLKGATISAAVVLMVFALKAFDFLYSLVGGYRPPNGADILATKMVREAYQNTNWAYGSAIAVLLFLMALGVIGPYLAHQYRNDNL</sequence>
<keyword evidence="3" id="KW-1003">Cell membrane</keyword>
<evidence type="ECO:0000313" key="10">
    <source>
        <dbReference type="EMBL" id="SHH28214.1"/>
    </source>
</evidence>
<dbReference type="CDD" id="cd06261">
    <property type="entry name" value="TM_PBP2"/>
    <property type="match status" value="1"/>
</dbReference>
<comment type="subcellular location">
    <subcellularLocation>
        <location evidence="1 7">Cell membrane</location>
        <topology evidence="1 7">Multi-pass membrane protein</topology>
    </subcellularLocation>
</comment>